<keyword evidence="2" id="KW-0808">Transferase</keyword>
<comment type="function">
    <text evidence="9">Catalyzes the ATP-dependent phosphorylation of 3-oxo-tetronate to 3-oxo-tetronate 4-phosphate.</text>
</comment>
<sequence>MHLGIIGDDFTGSSDAANTLARGGLRVVQYAGVPSGPAERGVEAGVVALKSRTIAASEAVALSLGALDWLLAQGCRQILFKVCSTFDSTRSGNIGPVAEALRAALAARLGAGAAAMGPVLVCPAFPRAGRSLYQGHLFVADALLSESGMRDHPLTPMRDPDIRRWLGYQTQLGVGHVAASTVFAGADAIREGALAEAAANRPLVVVDAIRDEDLHAIGQAAADWPLLVGGSGIALGLPENLRREGLVPVRGPDADAWAGSRGRAAILSGSCSVMTRAQVRRHLADGAPGLEVSADEIVADGAGAVGRALRFVDDHPGPGEGGEGGNGAGGAAAGAPLVYTSADPSVVREAQARFGQERVAGAVEGFFAELARRLVAGGVTRLVTAGGETSGAVVEGLGLASLAIGPEIAAGVPAVRADGVGEAGGAGGGRPLWLALKSGNFGDERFFAQALDVLGQTVPEAGRPEARRP</sequence>
<dbReference type="InterPro" id="IPR042213">
    <property type="entry name" value="NBD_C_sf"/>
</dbReference>
<evidence type="ECO:0000259" key="13">
    <source>
        <dbReference type="Pfam" id="PF07005"/>
    </source>
</evidence>
<keyword evidence="4" id="KW-0418">Kinase</keyword>
<accession>A0A1H0LXP0</accession>
<dbReference type="Gene3D" id="3.40.50.10840">
    <property type="entry name" value="Putative sugar-binding, N-terminal domain"/>
    <property type="match status" value="1"/>
</dbReference>
<evidence type="ECO:0000256" key="2">
    <source>
        <dbReference type="ARBA" id="ARBA00022679"/>
    </source>
</evidence>
<evidence type="ECO:0000313" key="17">
    <source>
        <dbReference type="EMBL" id="SDO87016.1"/>
    </source>
</evidence>
<evidence type="ECO:0000256" key="5">
    <source>
        <dbReference type="ARBA" id="ARBA00022840"/>
    </source>
</evidence>
<evidence type="ECO:0000256" key="3">
    <source>
        <dbReference type="ARBA" id="ARBA00022741"/>
    </source>
</evidence>
<feature type="domain" description="Four-carbon acid sugar kinase nucleotide binding" evidence="14">
    <location>
        <begin position="334"/>
        <end position="447"/>
    </location>
</feature>
<comment type="catalytic activity">
    <reaction evidence="7">
        <text>3-dehydro-L-erythronate + ATP = 3-dehydro-4-O-phospho-L-erythronate + ADP + H(+)</text>
        <dbReference type="Rhea" id="RHEA:52552"/>
        <dbReference type="ChEBI" id="CHEBI:15378"/>
        <dbReference type="ChEBI" id="CHEBI:30616"/>
        <dbReference type="ChEBI" id="CHEBI:136592"/>
        <dbReference type="ChEBI" id="CHEBI:136670"/>
        <dbReference type="ChEBI" id="CHEBI:456216"/>
        <dbReference type="EC" id="2.7.1.217"/>
    </reaction>
</comment>
<evidence type="ECO:0000256" key="9">
    <source>
        <dbReference type="ARBA" id="ARBA00037335"/>
    </source>
</evidence>
<protein>
    <recommendedName>
        <fullName evidence="11">3-oxo-tetronate kinase</fullName>
        <ecNumber evidence="10">2.7.1.217</ecNumber>
    </recommendedName>
    <alternativeName>
        <fullName evidence="12">3-dehydrotetronate 4-kinase</fullName>
    </alternativeName>
</protein>
<dbReference type="InterPro" id="IPR010737">
    <property type="entry name" value="4-carb_acid_sugar_kinase_N"/>
</dbReference>
<dbReference type="InterPro" id="IPR031475">
    <property type="entry name" value="NBD_C"/>
</dbReference>
<proteinExistence type="inferred from homology"/>
<dbReference type="Pfam" id="PF07005">
    <property type="entry name" value="SBD_N"/>
    <property type="match status" value="1"/>
</dbReference>
<keyword evidence="6" id="KW-0119">Carbohydrate metabolism</keyword>
<organism evidence="16 18">
    <name type="scientific">Aureimonas jatrophae</name>
    <dbReference type="NCBI Taxonomy" id="1166073"/>
    <lineage>
        <taxon>Bacteria</taxon>
        <taxon>Pseudomonadati</taxon>
        <taxon>Pseudomonadota</taxon>
        <taxon>Alphaproteobacteria</taxon>
        <taxon>Hyphomicrobiales</taxon>
        <taxon>Aurantimonadaceae</taxon>
        <taxon>Aureimonas</taxon>
    </lineage>
</organism>
<evidence type="ECO:0000313" key="15">
    <source>
        <dbReference type="EMBL" id="SDO65333.1"/>
    </source>
</evidence>
<dbReference type="NCBIfam" id="NF043035">
    <property type="entry name" value="OxoTetrKin"/>
    <property type="match status" value="1"/>
</dbReference>
<evidence type="ECO:0000256" key="10">
    <source>
        <dbReference type="ARBA" id="ARBA00039095"/>
    </source>
</evidence>
<dbReference type="Gene3D" id="3.40.980.20">
    <property type="entry name" value="Four-carbon acid sugar kinase, nucleotide binding domain"/>
    <property type="match status" value="1"/>
</dbReference>
<dbReference type="GO" id="GO:0005524">
    <property type="term" value="F:ATP binding"/>
    <property type="evidence" value="ECO:0007669"/>
    <property type="project" value="UniProtKB-KW"/>
</dbReference>
<comment type="catalytic activity">
    <reaction evidence="8">
        <text>3-dehydro-D-erythronate + ATP = 3-dehydro-4-O-phospho-D-erythronate + ADP + H(+)</text>
        <dbReference type="Rhea" id="RHEA:52556"/>
        <dbReference type="ChEBI" id="CHEBI:15378"/>
        <dbReference type="ChEBI" id="CHEBI:30616"/>
        <dbReference type="ChEBI" id="CHEBI:57958"/>
        <dbReference type="ChEBI" id="CHEBI:136593"/>
        <dbReference type="ChEBI" id="CHEBI:456216"/>
        <dbReference type="EC" id="2.7.1.217"/>
    </reaction>
</comment>
<gene>
    <name evidence="15" type="ORF">SAMN05192530_109117</name>
    <name evidence="16" type="ORF">SAMN05192530_111100</name>
    <name evidence="17" type="ORF">SAMN05192530_1171</name>
</gene>
<dbReference type="SUPFAM" id="SSF142764">
    <property type="entry name" value="YgbK-like"/>
    <property type="match status" value="1"/>
</dbReference>
<dbReference type="Pfam" id="PF17042">
    <property type="entry name" value="NBD_C"/>
    <property type="match status" value="1"/>
</dbReference>
<dbReference type="Proteomes" id="UP000198793">
    <property type="component" value="Unassembled WGS sequence"/>
</dbReference>
<reference evidence="16 18" key="1">
    <citation type="submission" date="2016-10" db="EMBL/GenBank/DDBJ databases">
        <authorList>
            <person name="de Groot N.N."/>
        </authorList>
    </citation>
    <scope>NUCLEOTIDE SEQUENCE [LARGE SCALE GENOMIC DNA]</scope>
    <source>
        <strain evidence="16">L7-484</strain>
        <strain evidence="18">L7-484,KACC 16230,DSM 25025</strain>
    </source>
</reference>
<evidence type="ECO:0000259" key="14">
    <source>
        <dbReference type="Pfam" id="PF17042"/>
    </source>
</evidence>
<evidence type="ECO:0000313" key="16">
    <source>
        <dbReference type="EMBL" id="SDO72843.1"/>
    </source>
</evidence>
<feature type="domain" description="Four-carbon acid sugar kinase N-terminal" evidence="13">
    <location>
        <begin position="3"/>
        <end position="236"/>
    </location>
</feature>
<evidence type="ECO:0000256" key="7">
    <source>
        <dbReference type="ARBA" id="ARBA00035898"/>
    </source>
</evidence>
<dbReference type="RefSeq" id="WP_090676043.1">
    <property type="nucleotide sequence ID" value="NZ_FNIT01000009.1"/>
</dbReference>
<dbReference type="EMBL" id="FNIT01000009">
    <property type="protein sequence ID" value="SDO65333.1"/>
    <property type="molecule type" value="Genomic_DNA"/>
</dbReference>
<comment type="similarity">
    <text evidence="1">Belongs to the four-carbon acid sugar kinase family.</text>
</comment>
<dbReference type="OrthoDB" id="191465at2"/>
<dbReference type="InterPro" id="IPR037051">
    <property type="entry name" value="4-carb_acid_sugar_kinase_N_sf"/>
</dbReference>
<dbReference type="InterPro" id="IPR050007">
    <property type="entry name" value="OtnK"/>
</dbReference>
<evidence type="ECO:0000256" key="11">
    <source>
        <dbReference type="ARBA" id="ARBA00039461"/>
    </source>
</evidence>
<keyword evidence="3" id="KW-0547">Nucleotide-binding</keyword>
<name>A0A1H0LXP0_9HYPH</name>
<dbReference type="AlphaFoldDB" id="A0A1H0LXP0"/>
<evidence type="ECO:0000256" key="6">
    <source>
        <dbReference type="ARBA" id="ARBA00023277"/>
    </source>
</evidence>
<evidence type="ECO:0000256" key="12">
    <source>
        <dbReference type="ARBA" id="ARBA00041377"/>
    </source>
</evidence>
<evidence type="ECO:0000256" key="4">
    <source>
        <dbReference type="ARBA" id="ARBA00022777"/>
    </source>
</evidence>
<dbReference type="GO" id="GO:0016301">
    <property type="term" value="F:kinase activity"/>
    <property type="evidence" value="ECO:0007669"/>
    <property type="project" value="UniProtKB-KW"/>
</dbReference>
<evidence type="ECO:0000256" key="1">
    <source>
        <dbReference type="ARBA" id="ARBA00005715"/>
    </source>
</evidence>
<keyword evidence="5" id="KW-0067">ATP-binding</keyword>
<dbReference type="STRING" id="1166073.SAMN05192530_109117"/>
<evidence type="ECO:0000313" key="18">
    <source>
        <dbReference type="Proteomes" id="UP000198793"/>
    </source>
</evidence>
<evidence type="ECO:0000256" key="8">
    <source>
        <dbReference type="ARBA" id="ARBA00036346"/>
    </source>
</evidence>
<dbReference type="EMBL" id="FNIT01000011">
    <property type="protein sequence ID" value="SDO72843.1"/>
    <property type="molecule type" value="Genomic_DNA"/>
</dbReference>
<keyword evidence="18" id="KW-1185">Reference proteome</keyword>
<dbReference type="EC" id="2.7.1.217" evidence="10"/>
<dbReference type="EMBL" id="FNIT01000017">
    <property type="protein sequence ID" value="SDO87016.1"/>
    <property type="molecule type" value="Genomic_DNA"/>
</dbReference>